<dbReference type="CDD" id="cd01949">
    <property type="entry name" value="GGDEF"/>
    <property type="match status" value="1"/>
</dbReference>
<evidence type="ECO:0000256" key="2">
    <source>
        <dbReference type="ARBA" id="ARBA00034247"/>
    </source>
</evidence>
<evidence type="ECO:0000259" key="3">
    <source>
        <dbReference type="PROSITE" id="PS50887"/>
    </source>
</evidence>
<dbReference type="Proteomes" id="UP000318126">
    <property type="component" value="Unassembled WGS sequence"/>
</dbReference>
<dbReference type="PROSITE" id="PS50887">
    <property type="entry name" value="GGDEF"/>
    <property type="match status" value="1"/>
</dbReference>
<comment type="catalytic activity">
    <reaction evidence="2">
        <text>2 GTP = 3',3'-c-di-GMP + 2 diphosphate</text>
        <dbReference type="Rhea" id="RHEA:24898"/>
        <dbReference type="ChEBI" id="CHEBI:33019"/>
        <dbReference type="ChEBI" id="CHEBI:37565"/>
        <dbReference type="ChEBI" id="CHEBI:58805"/>
        <dbReference type="EC" id="2.7.7.65"/>
    </reaction>
</comment>
<dbReference type="InterPro" id="IPR050469">
    <property type="entry name" value="Diguanylate_Cyclase"/>
</dbReference>
<reference evidence="5" key="1">
    <citation type="submission" date="2019-07" db="EMBL/GenBank/DDBJ databases">
        <title>Shewanella sp. YLB-08 draft genomic sequence.</title>
        <authorList>
            <person name="Yu L."/>
        </authorList>
    </citation>
    <scope>NUCLEOTIDE SEQUENCE [LARGE SCALE GENOMIC DNA]</scope>
    <source>
        <strain evidence="5">JCM 20706</strain>
    </source>
</reference>
<evidence type="ECO:0000313" key="4">
    <source>
        <dbReference type="EMBL" id="TRY14207.1"/>
    </source>
</evidence>
<evidence type="ECO:0000256" key="1">
    <source>
        <dbReference type="ARBA" id="ARBA00012528"/>
    </source>
</evidence>
<organism evidence="4 5">
    <name type="scientific">Shewanella hanedai</name>
    <name type="common">Alteromonas hanedai</name>
    <dbReference type="NCBI Taxonomy" id="25"/>
    <lineage>
        <taxon>Bacteria</taxon>
        <taxon>Pseudomonadati</taxon>
        <taxon>Pseudomonadota</taxon>
        <taxon>Gammaproteobacteria</taxon>
        <taxon>Alteromonadales</taxon>
        <taxon>Shewanellaceae</taxon>
        <taxon>Shewanella</taxon>
    </lineage>
</organism>
<dbReference type="GO" id="GO:0052621">
    <property type="term" value="F:diguanylate cyclase activity"/>
    <property type="evidence" value="ECO:0007669"/>
    <property type="project" value="UniProtKB-EC"/>
</dbReference>
<protein>
    <recommendedName>
        <fullName evidence="1">diguanylate cyclase</fullName>
        <ecNumber evidence="1">2.7.7.65</ecNumber>
    </recommendedName>
</protein>
<dbReference type="RefSeq" id="WP_144040344.1">
    <property type="nucleotide sequence ID" value="NZ_BMPL01000012.1"/>
</dbReference>
<dbReference type="PANTHER" id="PTHR45138">
    <property type="entry name" value="REGULATORY COMPONENTS OF SENSORY TRANSDUCTION SYSTEM"/>
    <property type="match status" value="1"/>
</dbReference>
<dbReference type="InterPro" id="IPR029787">
    <property type="entry name" value="Nucleotide_cyclase"/>
</dbReference>
<dbReference type="GO" id="GO:1902201">
    <property type="term" value="P:negative regulation of bacterial-type flagellum-dependent cell motility"/>
    <property type="evidence" value="ECO:0007669"/>
    <property type="project" value="TreeGrafter"/>
</dbReference>
<dbReference type="GO" id="GO:0005886">
    <property type="term" value="C:plasma membrane"/>
    <property type="evidence" value="ECO:0007669"/>
    <property type="project" value="TreeGrafter"/>
</dbReference>
<evidence type="ECO:0000313" key="5">
    <source>
        <dbReference type="Proteomes" id="UP000318126"/>
    </source>
</evidence>
<dbReference type="SUPFAM" id="SSF55073">
    <property type="entry name" value="Nucleotide cyclase"/>
    <property type="match status" value="1"/>
</dbReference>
<dbReference type="AlphaFoldDB" id="A0A553JP21"/>
<dbReference type="EMBL" id="VKGK01000012">
    <property type="protein sequence ID" value="TRY14207.1"/>
    <property type="molecule type" value="Genomic_DNA"/>
</dbReference>
<dbReference type="GO" id="GO:0043709">
    <property type="term" value="P:cell adhesion involved in single-species biofilm formation"/>
    <property type="evidence" value="ECO:0007669"/>
    <property type="project" value="TreeGrafter"/>
</dbReference>
<feature type="domain" description="GGDEF" evidence="3">
    <location>
        <begin position="181"/>
        <end position="309"/>
    </location>
</feature>
<dbReference type="InterPro" id="IPR000160">
    <property type="entry name" value="GGDEF_dom"/>
</dbReference>
<sequence length="328" mass="37181">MTNEPEAVLESIVQMTERCQLDSLAESLVSTVREMVNVEQVEILKVDSHLEPDEVINNLITLSAESAADVLVECLKSCSTVKLSSGVFEQIAIPILLKDAVVMILWITSEHFSAQDVQMLKGFSKVYENFLSIVIESETDPLTGLLNRKAFLPRLIKVARLIKEELDDYAVTPQESALSSKRYWLCIFDIDKFKVINDTFGHLYGDEILIDFVKMMKATFSELDSMFRFGGDEFVIIMSKRNKAEMMKLCEEFSHKLSIHHGKEVQVTISMGIIEINSVEESSELLMKADKALYYVKETGRNNIGIYEDLIQDGSIVPLKIEDDIEIF</sequence>
<keyword evidence="5" id="KW-1185">Reference proteome</keyword>
<dbReference type="Pfam" id="PF00990">
    <property type="entry name" value="GGDEF"/>
    <property type="match status" value="1"/>
</dbReference>
<dbReference type="PANTHER" id="PTHR45138:SF9">
    <property type="entry name" value="DIGUANYLATE CYCLASE DGCM-RELATED"/>
    <property type="match status" value="1"/>
</dbReference>
<dbReference type="SMART" id="SM00267">
    <property type="entry name" value="GGDEF"/>
    <property type="match status" value="1"/>
</dbReference>
<dbReference type="InterPro" id="IPR043128">
    <property type="entry name" value="Rev_trsase/Diguanyl_cyclase"/>
</dbReference>
<dbReference type="OrthoDB" id="9803824at2"/>
<proteinExistence type="predicted"/>
<comment type="caution">
    <text evidence="4">The sequence shown here is derived from an EMBL/GenBank/DDBJ whole genome shotgun (WGS) entry which is preliminary data.</text>
</comment>
<dbReference type="EC" id="2.7.7.65" evidence="1"/>
<dbReference type="Gene3D" id="3.30.70.270">
    <property type="match status" value="1"/>
</dbReference>
<accession>A0A553JP21</accession>
<name>A0A553JP21_SHEHA</name>
<gene>
    <name evidence="4" type="ORF">FN961_11635</name>
</gene>
<dbReference type="NCBIfam" id="TIGR00254">
    <property type="entry name" value="GGDEF"/>
    <property type="match status" value="1"/>
</dbReference>